<dbReference type="Pfam" id="PF08448">
    <property type="entry name" value="PAS_4"/>
    <property type="match status" value="1"/>
</dbReference>
<keyword evidence="3" id="KW-1185">Reference proteome</keyword>
<comment type="caution">
    <text evidence="2">The sequence shown here is derived from an EMBL/GenBank/DDBJ whole genome shotgun (WGS) entry which is preliminary data.</text>
</comment>
<dbReference type="Proteomes" id="UP001595792">
    <property type="component" value="Unassembled WGS sequence"/>
</dbReference>
<feature type="domain" description="PAS" evidence="1">
    <location>
        <begin position="190"/>
        <end position="260"/>
    </location>
</feature>
<dbReference type="SMART" id="SM00091">
    <property type="entry name" value="PAS"/>
    <property type="match status" value="2"/>
</dbReference>
<evidence type="ECO:0000259" key="1">
    <source>
        <dbReference type="PROSITE" id="PS50112"/>
    </source>
</evidence>
<protein>
    <submittedName>
        <fullName evidence="2">PAS domain S-box protein</fullName>
    </submittedName>
</protein>
<dbReference type="NCBIfam" id="TIGR00229">
    <property type="entry name" value="sensory_box"/>
    <property type="match status" value="2"/>
</dbReference>
<dbReference type="Pfam" id="PF08447">
    <property type="entry name" value="PAS_3"/>
    <property type="match status" value="1"/>
</dbReference>
<evidence type="ECO:0000313" key="2">
    <source>
        <dbReference type="EMBL" id="MFC4197858.1"/>
    </source>
</evidence>
<sequence length="481" mass="55892">MSLPEEEYLTKIVSAIALTLNEDLTIRYVNQYGLKKLASVDSSLVGKSVNQMGRKPISERSIEEIDAEHWEQIFNAIPMPVFVKDRQHRWVFFNDALCNLQHKTRAELQNKNDYDFFPKAQADRFRQEEETLFLTGKEVFSEEFSLRNGTDSYVLIKKTRIKISDGQEYLLGCCIDITKRKQAELALIESERRFRSLIRHSPDIIAIVGKDHLIRYITPSFYRLFELSENDIIGTSILAILHERDKDNYFETINKVVGPKSEGIKVELRLRRSNGQYAILESFIKDLSFDPAINGIVMNCSDVTMVRAQSEEIERINKLLDADNNYLKNQLKNEIDARIDLKPLDFNEFKELYPDDAACLKYLAQLKWENGYRCKKCRQEKFGAGKIEYSRRCSKCGYVETATSGTVFHRIKIPILEGFYMFFLLRSNPDITARELSICTSVKENTCWLFKKKINALLNKNKGMQKNWEAQMLIPITSKKQ</sequence>
<dbReference type="Gene3D" id="3.30.450.20">
    <property type="entry name" value="PAS domain"/>
    <property type="match status" value="2"/>
</dbReference>
<dbReference type="CDD" id="cd00130">
    <property type="entry name" value="PAS"/>
    <property type="match status" value="2"/>
</dbReference>
<reference evidence="3" key="1">
    <citation type="journal article" date="2019" name="Int. J. Syst. Evol. Microbiol.">
        <title>The Global Catalogue of Microorganisms (GCM) 10K type strain sequencing project: providing services to taxonomists for standard genome sequencing and annotation.</title>
        <authorList>
            <consortium name="The Broad Institute Genomics Platform"/>
            <consortium name="The Broad Institute Genome Sequencing Center for Infectious Disease"/>
            <person name="Wu L."/>
            <person name="Ma J."/>
        </authorList>
    </citation>
    <scope>NUCLEOTIDE SEQUENCE [LARGE SCALE GENOMIC DNA]</scope>
    <source>
        <strain evidence="3">CCM 8689</strain>
    </source>
</reference>
<dbReference type="InterPro" id="IPR000014">
    <property type="entry name" value="PAS"/>
</dbReference>
<organism evidence="2 3">
    <name type="scientific">Pedobacter jamesrossensis</name>
    <dbReference type="NCBI Taxonomy" id="1908238"/>
    <lineage>
        <taxon>Bacteria</taxon>
        <taxon>Pseudomonadati</taxon>
        <taxon>Bacteroidota</taxon>
        <taxon>Sphingobacteriia</taxon>
        <taxon>Sphingobacteriales</taxon>
        <taxon>Sphingobacteriaceae</taxon>
        <taxon>Pedobacter</taxon>
    </lineage>
</organism>
<dbReference type="SUPFAM" id="SSF55785">
    <property type="entry name" value="PYP-like sensor domain (PAS domain)"/>
    <property type="match status" value="2"/>
</dbReference>
<dbReference type="PROSITE" id="PS50112">
    <property type="entry name" value="PAS"/>
    <property type="match status" value="1"/>
</dbReference>
<dbReference type="EMBL" id="JBHSBY010000129">
    <property type="protein sequence ID" value="MFC4197858.1"/>
    <property type="molecule type" value="Genomic_DNA"/>
</dbReference>
<dbReference type="InterPro" id="IPR035965">
    <property type="entry name" value="PAS-like_dom_sf"/>
</dbReference>
<accession>A0ABV8NPF3</accession>
<dbReference type="InterPro" id="IPR013656">
    <property type="entry name" value="PAS_4"/>
</dbReference>
<dbReference type="PANTHER" id="PTHR44757">
    <property type="entry name" value="DIGUANYLATE CYCLASE DGCP"/>
    <property type="match status" value="1"/>
</dbReference>
<dbReference type="InterPro" id="IPR013655">
    <property type="entry name" value="PAS_fold_3"/>
</dbReference>
<proteinExistence type="predicted"/>
<dbReference type="RefSeq" id="WP_378961502.1">
    <property type="nucleotide sequence ID" value="NZ_JBHRXC010000016.1"/>
</dbReference>
<dbReference type="InterPro" id="IPR052155">
    <property type="entry name" value="Biofilm_reg_signaling"/>
</dbReference>
<dbReference type="PANTHER" id="PTHR44757:SF2">
    <property type="entry name" value="BIOFILM ARCHITECTURE MAINTENANCE PROTEIN MBAA"/>
    <property type="match status" value="1"/>
</dbReference>
<gene>
    <name evidence="2" type="ORF">ACFOUY_14225</name>
</gene>
<name>A0ABV8NPF3_9SPHI</name>
<evidence type="ECO:0000313" key="3">
    <source>
        <dbReference type="Proteomes" id="UP001595792"/>
    </source>
</evidence>